<accession>A0A7S1Y2M6</accession>
<gene>
    <name evidence="2" type="ORF">GOCE00092_LOCUS1867</name>
</gene>
<sequence>MGQSSSKSIAKTVHKTVSRIQEQAAKATVSATPPPSQKERDDGGFQRGGGPTSSADTKQLEHLRRHQQYGARTVPSATESPSTELDPELLSFLQEQGPLERKVDKDFTSKRLLRESLKPLDEADQVSPVDKRRITEETPISAFDTQHTTKRTSNFSRGLSPADLEDQKRFGLEADEIFNLLAERDSHEAENMSHEDELLVQQTKAVLGVPAILRDLDNSYVGAWPENVPKLQLLKLQPVRKNQIMLSVEAWQVRESSVMSRMASRSQGRTPKSEDS</sequence>
<evidence type="ECO:0000313" key="2">
    <source>
        <dbReference type="EMBL" id="CAD9272960.1"/>
    </source>
</evidence>
<dbReference type="AlphaFoldDB" id="A0A7S1Y2M6"/>
<evidence type="ECO:0000256" key="1">
    <source>
        <dbReference type="SAM" id="MobiDB-lite"/>
    </source>
</evidence>
<dbReference type="EMBL" id="HBGK01003470">
    <property type="protein sequence ID" value="CAD9272960.1"/>
    <property type="molecule type" value="Transcribed_RNA"/>
</dbReference>
<name>A0A7S1Y2M6_9STRA</name>
<protein>
    <submittedName>
        <fullName evidence="2">Uncharacterized protein</fullName>
    </submittedName>
</protein>
<feature type="region of interest" description="Disordered" evidence="1">
    <location>
        <begin position="1"/>
        <end position="88"/>
    </location>
</feature>
<reference evidence="2" key="1">
    <citation type="submission" date="2021-01" db="EMBL/GenBank/DDBJ databases">
        <authorList>
            <person name="Corre E."/>
            <person name="Pelletier E."/>
            <person name="Niang G."/>
            <person name="Scheremetjew M."/>
            <person name="Finn R."/>
            <person name="Kale V."/>
            <person name="Holt S."/>
            <person name="Cochrane G."/>
            <person name="Meng A."/>
            <person name="Brown T."/>
            <person name="Cohen L."/>
        </authorList>
    </citation>
    <scope>NUCLEOTIDE SEQUENCE</scope>
    <source>
        <strain evidence="2">CCMP 410</strain>
    </source>
</reference>
<proteinExistence type="predicted"/>
<organism evidence="2">
    <name type="scientific">Grammatophora oceanica</name>
    <dbReference type="NCBI Taxonomy" id="210454"/>
    <lineage>
        <taxon>Eukaryota</taxon>
        <taxon>Sar</taxon>
        <taxon>Stramenopiles</taxon>
        <taxon>Ochrophyta</taxon>
        <taxon>Bacillariophyta</taxon>
        <taxon>Fragilariophyceae</taxon>
        <taxon>Fragilariophycidae</taxon>
        <taxon>Rhabdonematales</taxon>
        <taxon>Grammatophoraceae</taxon>
        <taxon>Grammatophora</taxon>
    </lineage>
</organism>